<dbReference type="InterPro" id="IPR050428">
    <property type="entry name" value="TCS_sensor_his_kinase"/>
</dbReference>
<evidence type="ECO:0000256" key="7">
    <source>
        <dbReference type="ARBA" id="ARBA00022777"/>
    </source>
</evidence>
<dbReference type="InterPro" id="IPR003594">
    <property type="entry name" value="HATPase_dom"/>
</dbReference>
<name>A0ABS7WY76_9GAMM</name>
<dbReference type="InterPro" id="IPR036890">
    <property type="entry name" value="HATPase_C_sf"/>
</dbReference>
<feature type="domain" description="Histidine kinase" evidence="11">
    <location>
        <begin position="242"/>
        <end position="454"/>
    </location>
</feature>
<dbReference type="PRINTS" id="PR00344">
    <property type="entry name" value="BCTRLSENSOR"/>
</dbReference>
<sequence>MKAQSLSLHMRLLVWLLILLGLLWLVIWTSARHTVGDAASREVDQRLQTAASLILNLQIDNARPSSLQLILRDLLTLHLSAPTPRPPGFELVSDEVGLIARSADFPQLAHIASPGFSDLAVDDQDWRVFTMSDQGHGLTIRVAVTQAANDAEAQILDDDFTRPLLWLLPAFVVLAFVSVWRGLAPLRRIESAIAEIDPTNPRPLGLDASRVPDELRQLLATLDRLLIRVRDVLMRQRVFTVGASHELRTPIAGCRTQLQVARRSLDSERCKHALEQAQHSLDHLARLVEALLLLARLDPCASQLKRHRLDLVELTRSTLDTFDAQGHPGVACRLETSQETIFIEANPTLLETLILNLLKNAYQASPPDGTIRVRVSLAGLQARLSVIDEGPGIPEASRERVFDPFHKGDGHATSGHGLGLAIVRTIARVHGGDACLRPAPGGGTEAVASIAVGTTSVA</sequence>
<evidence type="ECO:0000259" key="11">
    <source>
        <dbReference type="PROSITE" id="PS50109"/>
    </source>
</evidence>
<dbReference type="Gene3D" id="3.30.565.10">
    <property type="entry name" value="Histidine kinase-like ATPase, C-terminal domain"/>
    <property type="match status" value="1"/>
</dbReference>
<gene>
    <name evidence="12" type="ORF">KGQ91_07835</name>
</gene>
<comment type="subcellular location">
    <subcellularLocation>
        <location evidence="2">Membrane</location>
        <topology evidence="2">Multi-pass membrane protein</topology>
    </subcellularLocation>
</comment>
<evidence type="ECO:0000256" key="3">
    <source>
        <dbReference type="ARBA" id="ARBA00012438"/>
    </source>
</evidence>
<dbReference type="PANTHER" id="PTHR45436:SF15">
    <property type="entry name" value="SENSOR HISTIDINE KINASE CUSS"/>
    <property type="match status" value="1"/>
</dbReference>
<keyword evidence="10" id="KW-0472">Membrane</keyword>
<proteinExistence type="predicted"/>
<dbReference type="InterPro" id="IPR005467">
    <property type="entry name" value="His_kinase_dom"/>
</dbReference>
<dbReference type="Gene3D" id="1.10.287.130">
    <property type="match status" value="1"/>
</dbReference>
<evidence type="ECO:0000256" key="4">
    <source>
        <dbReference type="ARBA" id="ARBA00022553"/>
    </source>
</evidence>
<dbReference type="InterPro" id="IPR013727">
    <property type="entry name" value="2CSK_N"/>
</dbReference>
<keyword evidence="6" id="KW-0812">Transmembrane</keyword>
<dbReference type="SMART" id="SM00388">
    <property type="entry name" value="HisKA"/>
    <property type="match status" value="1"/>
</dbReference>
<evidence type="ECO:0000313" key="12">
    <source>
        <dbReference type="EMBL" id="MBZ9567590.1"/>
    </source>
</evidence>
<keyword evidence="13" id="KW-1185">Reference proteome</keyword>
<evidence type="ECO:0000256" key="2">
    <source>
        <dbReference type="ARBA" id="ARBA00004141"/>
    </source>
</evidence>
<keyword evidence="7 12" id="KW-0418">Kinase</keyword>
<dbReference type="InterPro" id="IPR003661">
    <property type="entry name" value="HisK_dim/P_dom"/>
</dbReference>
<evidence type="ECO:0000256" key="1">
    <source>
        <dbReference type="ARBA" id="ARBA00000085"/>
    </source>
</evidence>
<evidence type="ECO:0000256" key="8">
    <source>
        <dbReference type="ARBA" id="ARBA00022989"/>
    </source>
</evidence>
<evidence type="ECO:0000256" key="6">
    <source>
        <dbReference type="ARBA" id="ARBA00022692"/>
    </source>
</evidence>
<keyword evidence="9" id="KW-0902">Two-component regulatory system</keyword>
<evidence type="ECO:0000256" key="9">
    <source>
        <dbReference type="ARBA" id="ARBA00023012"/>
    </source>
</evidence>
<dbReference type="InterPro" id="IPR004358">
    <property type="entry name" value="Sig_transdc_His_kin-like_C"/>
</dbReference>
<dbReference type="CDD" id="cd00075">
    <property type="entry name" value="HATPase"/>
    <property type="match status" value="1"/>
</dbReference>
<dbReference type="CDD" id="cd00082">
    <property type="entry name" value="HisKA"/>
    <property type="match status" value="1"/>
</dbReference>
<dbReference type="SUPFAM" id="SSF55874">
    <property type="entry name" value="ATPase domain of HSP90 chaperone/DNA topoisomerase II/histidine kinase"/>
    <property type="match status" value="1"/>
</dbReference>
<accession>A0ABS7WY76</accession>
<evidence type="ECO:0000256" key="5">
    <source>
        <dbReference type="ARBA" id="ARBA00022679"/>
    </source>
</evidence>
<keyword evidence="4" id="KW-0597">Phosphoprotein</keyword>
<dbReference type="Pfam" id="PF02518">
    <property type="entry name" value="HATPase_c"/>
    <property type="match status" value="1"/>
</dbReference>
<dbReference type="RefSeq" id="WP_224420698.1">
    <property type="nucleotide sequence ID" value="NZ_JAGXFD010000001.1"/>
</dbReference>
<dbReference type="EC" id="2.7.13.3" evidence="3"/>
<dbReference type="SMART" id="SM00387">
    <property type="entry name" value="HATPase_c"/>
    <property type="match status" value="1"/>
</dbReference>
<dbReference type="SUPFAM" id="SSF47384">
    <property type="entry name" value="Homodimeric domain of signal transducing histidine kinase"/>
    <property type="match status" value="1"/>
</dbReference>
<dbReference type="Pfam" id="PF08521">
    <property type="entry name" value="2CSK_N"/>
    <property type="match status" value="1"/>
</dbReference>
<dbReference type="PANTHER" id="PTHR45436">
    <property type="entry name" value="SENSOR HISTIDINE KINASE YKOH"/>
    <property type="match status" value="1"/>
</dbReference>
<dbReference type="GO" id="GO:0016301">
    <property type="term" value="F:kinase activity"/>
    <property type="evidence" value="ECO:0007669"/>
    <property type="project" value="UniProtKB-KW"/>
</dbReference>
<dbReference type="InterPro" id="IPR036097">
    <property type="entry name" value="HisK_dim/P_sf"/>
</dbReference>
<evidence type="ECO:0000256" key="10">
    <source>
        <dbReference type="ARBA" id="ARBA00023136"/>
    </source>
</evidence>
<dbReference type="Pfam" id="PF00512">
    <property type="entry name" value="HisKA"/>
    <property type="match status" value="1"/>
</dbReference>
<comment type="caution">
    <text evidence="12">The sequence shown here is derived from an EMBL/GenBank/DDBJ whole genome shotgun (WGS) entry which is preliminary data.</text>
</comment>
<reference evidence="12 13" key="1">
    <citation type="submission" date="2021-05" db="EMBL/GenBank/DDBJ databases">
        <title>Petroleum and Energy Research Collection (APPE): ex situ preservation of microbial diversity associated with the oil industry and exploitation of its biotechnological potential.</title>
        <authorList>
            <person name="Paixao C.T.M."/>
            <person name="Gomes M.B."/>
            <person name="Oliveira V.M."/>
        </authorList>
    </citation>
    <scope>NUCLEOTIDE SEQUENCE [LARGE SCALE GENOMIC DNA]</scope>
    <source>
        <strain evidence="12 13">LIT2</strain>
    </source>
</reference>
<organism evidence="12 13">
    <name type="scientific">Modicisalibacter tunisiensis</name>
    <dbReference type="NCBI Taxonomy" id="390637"/>
    <lineage>
        <taxon>Bacteria</taxon>
        <taxon>Pseudomonadati</taxon>
        <taxon>Pseudomonadota</taxon>
        <taxon>Gammaproteobacteria</taxon>
        <taxon>Oceanospirillales</taxon>
        <taxon>Halomonadaceae</taxon>
        <taxon>Modicisalibacter</taxon>
    </lineage>
</organism>
<protein>
    <recommendedName>
        <fullName evidence="3">histidine kinase</fullName>
        <ecNumber evidence="3">2.7.13.3</ecNumber>
    </recommendedName>
</protein>
<dbReference type="EMBL" id="JAGXFD010000001">
    <property type="protein sequence ID" value="MBZ9567590.1"/>
    <property type="molecule type" value="Genomic_DNA"/>
</dbReference>
<dbReference type="PROSITE" id="PS50109">
    <property type="entry name" value="HIS_KIN"/>
    <property type="match status" value="1"/>
</dbReference>
<comment type="catalytic activity">
    <reaction evidence="1">
        <text>ATP + protein L-histidine = ADP + protein N-phospho-L-histidine.</text>
        <dbReference type="EC" id="2.7.13.3"/>
    </reaction>
</comment>
<keyword evidence="8" id="KW-1133">Transmembrane helix</keyword>
<dbReference type="Proteomes" id="UP001319883">
    <property type="component" value="Unassembled WGS sequence"/>
</dbReference>
<evidence type="ECO:0000313" key="13">
    <source>
        <dbReference type="Proteomes" id="UP001319883"/>
    </source>
</evidence>
<keyword evidence="5" id="KW-0808">Transferase</keyword>